<feature type="non-terminal residue" evidence="2">
    <location>
        <position position="1"/>
    </location>
</feature>
<gene>
    <name evidence="1" type="ORF">GIL414_LOCUS59417</name>
    <name evidence="2" type="ORF">GIL414_LOCUS59667</name>
</gene>
<evidence type="ECO:0000313" key="3">
    <source>
        <dbReference type="Proteomes" id="UP000681720"/>
    </source>
</evidence>
<evidence type="ECO:0000313" key="1">
    <source>
        <dbReference type="EMBL" id="CAF5040758.1"/>
    </source>
</evidence>
<dbReference type="EMBL" id="CAJOBJ010226699">
    <property type="protein sequence ID" value="CAF5045472.1"/>
    <property type="molecule type" value="Genomic_DNA"/>
</dbReference>
<name>A0A8S3DX05_9BILA</name>
<reference evidence="2" key="1">
    <citation type="submission" date="2021-02" db="EMBL/GenBank/DDBJ databases">
        <authorList>
            <person name="Nowell W R."/>
        </authorList>
    </citation>
    <scope>NUCLEOTIDE SEQUENCE</scope>
</reference>
<protein>
    <submittedName>
        <fullName evidence="2">Uncharacterized protein</fullName>
    </submittedName>
</protein>
<organism evidence="2 3">
    <name type="scientific">Rotaria magnacalcarata</name>
    <dbReference type="NCBI Taxonomy" id="392030"/>
    <lineage>
        <taxon>Eukaryota</taxon>
        <taxon>Metazoa</taxon>
        <taxon>Spiralia</taxon>
        <taxon>Gnathifera</taxon>
        <taxon>Rotifera</taxon>
        <taxon>Eurotatoria</taxon>
        <taxon>Bdelloidea</taxon>
        <taxon>Philodinida</taxon>
        <taxon>Philodinidae</taxon>
        <taxon>Rotaria</taxon>
    </lineage>
</organism>
<comment type="caution">
    <text evidence="2">The sequence shown here is derived from an EMBL/GenBank/DDBJ whole genome shotgun (WGS) entry which is preliminary data.</text>
</comment>
<accession>A0A8S3DX05</accession>
<dbReference type="AlphaFoldDB" id="A0A8S3DX05"/>
<dbReference type="EMBL" id="CAJOBJ010224576">
    <property type="protein sequence ID" value="CAF5040758.1"/>
    <property type="molecule type" value="Genomic_DNA"/>
</dbReference>
<sequence length="34" mass="3890">MSDCVQVNLRITTNSNQGGRKYMEDTYAIALQRL</sequence>
<proteinExistence type="predicted"/>
<dbReference type="Proteomes" id="UP000681720">
    <property type="component" value="Unassembled WGS sequence"/>
</dbReference>
<evidence type="ECO:0000313" key="2">
    <source>
        <dbReference type="EMBL" id="CAF5045472.1"/>
    </source>
</evidence>